<dbReference type="AlphaFoldDB" id="A0A402B940"/>
<gene>
    <name evidence="1" type="ORF">KDA_33210</name>
</gene>
<dbReference type="EMBL" id="BIFT01000001">
    <property type="protein sequence ID" value="GCE27837.1"/>
    <property type="molecule type" value="Genomic_DNA"/>
</dbReference>
<keyword evidence="2" id="KW-1185">Reference proteome</keyword>
<name>A0A402B940_9CHLR</name>
<evidence type="ECO:0000313" key="1">
    <source>
        <dbReference type="EMBL" id="GCE27837.1"/>
    </source>
</evidence>
<comment type="caution">
    <text evidence="1">The sequence shown here is derived from an EMBL/GenBank/DDBJ whole genome shotgun (WGS) entry which is preliminary data.</text>
</comment>
<sequence>MQLLESISINSYVHDLRDECEATRFTSHQSTEKMSERSVQLKVIQRRVLSVQDLRRRKNEIRHNLLHAVLNRVEV</sequence>
<accession>A0A402B940</accession>
<proteinExistence type="predicted"/>
<dbReference type="Proteomes" id="UP000287171">
    <property type="component" value="Unassembled WGS sequence"/>
</dbReference>
<organism evidence="1 2">
    <name type="scientific">Dictyobacter alpinus</name>
    <dbReference type="NCBI Taxonomy" id="2014873"/>
    <lineage>
        <taxon>Bacteria</taxon>
        <taxon>Bacillati</taxon>
        <taxon>Chloroflexota</taxon>
        <taxon>Ktedonobacteria</taxon>
        <taxon>Ktedonobacterales</taxon>
        <taxon>Dictyobacteraceae</taxon>
        <taxon>Dictyobacter</taxon>
    </lineage>
</organism>
<evidence type="ECO:0000313" key="2">
    <source>
        <dbReference type="Proteomes" id="UP000287171"/>
    </source>
</evidence>
<reference evidence="2" key="1">
    <citation type="submission" date="2018-12" db="EMBL/GenBank/DDBJ databases">
        <title>Tengunoibacter tsumagoiensis gen. nov., sp. nov., Dictyobacter kobayashii sp. nov., D. alpinus sp. nov., and D. joshuensis sp. nov. and description of Dictyobacteraceae fam. nov. within the order Ktedonobacterales isolated from Tengu-no-mugimeshi.</title>
        <authorList>
            <person name="Wang C.M."/>
            <person name="Zheng Y."/>
            <person name="Sakai Y."/>
            <person name="Toyoda A."/>
            <person name="Minakuchi Y."/>
            <person name="Abe K."/>
            <person name="Yokota A."/>
            <person name="Yabe S."/>
        </authorList>
    </citation>
    <scope>NUCLEOTIDE SEQUENCE [LARGE SCALE GENOMIC DNA]</scope>
    <source>
        <strain evidence="2">Uno16</strain>
    </source>
</reference>
<protein>
    <submittedName>
        <fullName evidence="1">Uncharacterized protein</fullName>
    </submittedName>
</protein>